<sequence>MDEGKARAQGCGRAALSRESEPPACAASPAPAPLPTRVAPSTASRRRAFVLKGGPRRWVLANDFVTSGNARAAANDLPNLRCISIASNIRVYAYECVRDVASVLVPNLRERADTLVFGAITPRAAASAPGRPRRTRYLRTQFFVAYWQPRKPGNCVIFPHFCKPFPFVFIVPQNVHGAGKGLTPLRLGAPFILRFDDISKGGNGKTINLHLYRQQLMRIKQEVKKKAPESINIKGYIDGSKTAFSKKANNGLCEIKLSNGEWDAIFSVRKRMRWRQRGFKGSEILYLLCTKAPPSLRPPTDLHNAPEVTRNLINGFRANGGATEKTFDMAEANDKSQSTHQSPNIGNSGGSTRVLNNARVIDVGHRPCGRTHEATRRPRRSVMLY</sequence>
<dbReference type="Proteomes" id="UP000299102">
    <property type="component" value="Unassembled WGS sequence"/>
</dbReference>
<accession>A0A4C1V567</accession>
<keyword evidence="3" id="KW-1185">Reference proteome</keyword>
<feature type="region of interest" description="Disordered" evidence="1">
    <location>
        <begin position="331"/>
        <end position="353"/>
    </location>
</feature>
<dbReference type="AlphaFoldDB" id="A0A4C1V567"/>
<feature type="region of interest" description="Disordered" evidence="1">
    <location>
        <begin position="1"/>
        <end position="40"/>
    </location>
</feature>
<proteinExistence type="predicted"/>
<evidence type="ECO:0000313" key="3">
    <source>
        <dbReference type="Proteomes" id="UP000299102"/>
    </source>
</evidence>
<name>A0A4C1V567_EUMVA</name>
<reference evidence="2 3" key="1">
    <citation type="journal article" date="2019" name="Commun. Biol.">
        <title>The bagworm genome reveals a unique fibroin gene that provides high tensile strength.</title>
        <authorList>
            <person name="Kono N."/>
            <person name="Nakamura H."/>
            <person name="Ohtoshi R."/>
            <person name="Tomita M."/>
            <person name="Numata K."/>
            <person name="Arakawa K."/>
        </authorList>
    </citation>
    <scope>NUCLEOTIDE SEQUENCE [LARGE SCALE GENOMIC DNA]</scope>
</reference>
<evidence type="ECO:0000313" key="2">
    <source>
        <dbReference type="EMBL" id="GBP33154.1"/>
    </source>
</evidence>
<gene>
    <name evidence="2" type="ORF">EVAR_14835_1</name>
</gene>
<dbReference type="EMBL" id="BGZK01000270">
    <property type="protein sequence ID" value="GBP33154.1"/>
    <property type="molecule type" value="Genomic_DNA"/>
</dbReference>
<comment type="caution">
    <text evidence="2">The sequence shown here is derived from an EMBL/GenBank/DDBJ whole genome shotgun (WGS) entry which is preliminary data.</text>
</comment>
<organism evidence="2 3">
    <name type="scientific">Eumeta variegata</name>
    <name type="common">Bagworm moth</name>
    <name type="synonym">Eumeta japonica</name>
    <dbReference type="NCBI Taxonomy" id="151549"/>
    <lineage>
        <taxon>Eukaryota</taxon>
        <taxon>Metazoa</taxon>
        <taxon>Ecdysozoa</taxon>
        <taxon>Arthropoda</taxon>
        <taxon>Hexapoda</taxon>
        <taxon>Insecta</taxon>
        <taxon>Pterygota</taxon>
        <taxon>Neoptera</taxon>
        <taxon>Endopterygota</taxon>
        <taxon>Lepidoptera</taxon>
        <taxon>Glossata</taxon>
        <taxon>Ditrysia</taxon>
        <taxon>Tineoidea</taxon>
        <taxon>Psychidae</taxon>
        <taxon>Oiketicinae</taxon>
        <taxon>Eumeta</taxon>
    </lineage>
</organism>
<feature type="compositionally biased region" description="Polar residues" evidence="1">
    <location>
        <begin position="335"/>
        <end position="353"/>
    </location>
</feature>
<protein>
    <submittedName>
        <fullName evidence="2">Uncharacterized protein</fullName>
    </submittedName>
</protein>
<evidence type="ECO:0000256" key="1">
    <source>
        <dbReference type="SAM" id="MobiDB-lite"/>
    </source>
</evidence>